<dbReference type="AlphaFoldDB" id="A0AA88YER5"/>
<evidence type="ECO:0008006" key="3">
    <source>
        <dbReference type="Google" id="ProtNLM"/>
    </source>
</evidence>
<dbReference type="Gene3D" id="3.30.70.1820">
    <property type="entry name" value="L1 transposable element, RRM domain"/>
    <property type="match status" value="1"/>
</dbReference>
<dbReference type="InterPro" id="IPR053231">
    <property type="entry name" value="GPCR_LN-TM7"/>
</dbReference>
<gene>
    <name evidence="1" type="ORF">FSP39_020344</name>
</gene>
<keyword evidence="2" id="KW-1185">Reference proteome</keyword>
<reference evidence="1" key="1">
    <citation type="submission" date="2019-08" db="EMBL/GenBank/DDBJ databases">
        <title>The improved chromosome-level genome for the pearl oyster Pinctada fucata martensii using PacBio sequencing and Hi-C.</title>
        <authorList>
            <person name="Zheng Z."/>
        </authorList>
    </citation>
    <scope>NUCLEOTIDE SEQUENCE</scope>
    <source>
        <strain evidence="1">ZZ-2019</strain>
        <tissue evidence="1">Adductor muscle</tissue>
    </source>
</reference>
<evidence type="ECO:0000313" key="1">
    <source>
        <dbReference type="EMBL" id="KAK3103583.1"/>
    </source>
</evidence>
<protein>
    <recommendedName>
        <fullName evidence="3">SMB domain-containing protein</fullName>
    </recommendedName>
</protein>
<dbReference type="PANTHER" id="PTHR45902:SF1">
    <property type="entry name" value="LATROPHILIN RECEPTOR-LIKE PROTEIN A"/>
    <property type="match status" value="1"/>
</dbReference>
<organism evidence="1 2">
    <name type="scientific">Pinctada imbricata</name>
    <name type="common">Atlantic pearl-oyster</name>
    <name type="synonym">Pinctada martensii</name>
    <dbReference type="NCBI Taxonomy" id="66713"/>
    <lineage>
        <taxon>Eukaryota</taxon>
        <taxon>Metazoa</taxon>
        <taxon>Spiralia</taxon>
        <taxon>Lophotrochozoa</taxon>
        <taxon>Mollusca</taxon>
        <taxon>Bivalvia</taxon>
        <taxon>Autobranchia</taxon>
        <taxon>Pteriomorphia</taxon>
        <taxon>Pterioida</taxon>
        <taxon>Pterioidea</taxon>
        <taxon>Pteriidae</taxon>
        <taxon>Pinctada</taxon>
    </lineage>
</organism>
<evidence type="ECO:0000313" key="2">
    <source>
        <dbReference type="Proteomes" id="UP001186944"/>
    </source>
</evidence>
<name>A0AA88YER5_PINIB</name>
<proteinExistence type="predicted"/>
<dbReference type="Proteomes" id="UP001186944">
    <property type="component" value="Unassembled WGS sequence"/>
</dbReference>
<dbReference type="PANTHER" id="PTHR45902">
    <property type="entry name" value="LATROPHILIN RECEPTOR-LIKE PROTEIN A"/>
    <property type="match status" value="1"/>
</dbReference>
<accession>A0AA88YER5</accession>
<comment type="caution">
    <text evidence="1">The sequence shown here is derived from an EMBL/GenBank/DDBJ whole genome shotgun (WGS) entry which is preliminary data.</text>
</comment>
<sequence>MYSGVCPECKCDTGCLLRGDCCPDLYFSLPELSCVNRTIIEGNSEENRTRQSSALMVTSCPNHSDKELREKCTSLTDTKSRLIHLPVTGNDWPLSFYNKFCAECNGVTNYTSWALDIDCKITADFNYMSSLDEIIDAAFSNKCLFQAYRDFNESEAKEEYCFDENEKGSVISECPKKGFAKQNDLEIKHACECSYKLKFRIFKNVFCYMCNPAEQIFMTKNLDTCNETGQWLTLDRDLQRACQELPSSPYTQPYKNIFCYLCNRGHDPQRSFLDIHSELTETILEVNERDLPDNYDWHWPTNIEFRWLSMMENDARWRYGYQLKIKAFDLTFFKLKLLRQISEESDSEKVMTHSFDVASFRDKNGVERNMTKMLLQGLALNGTLNICNSRRLILPTDKFNTCECELSCIFGPNPAYCCLDLALETPVNCFDIGQFSSDDFSHPHYLTLNGCLQEKRFKIFERECSNPKSDDIFSSIPLTKENSINFANFYCVLCNLENNEYIQKMNMRKQSSSKHDVLSIAISEYLTSVLEAFTNVVDSYGIWNLEIACYKPLDYSHILTAGDFLQLSRRMRCRIRYEPIGKKSTICTTKYSYTNCEIPSKWTFTDKDVQWACKNASALGIWNSKLNKSFPKQYDIPNYRDISSDATYKNLFCALCKPEFNSLEMLDRNCTKQQYESQCLDVPVIYYYYPFKNVYCARCHGIENGTSSKPIPILSMTWNRKLSPPVTGLTWFPLLRNLFSVSDFETEDEHEHTNSSTRCGRNQVFDNNQTTESILRKFLVDNLHMDTGQVNDIKFDRVHRLNGSTSPRFIIAKFGDYKQREMVRHRSKELRGTRFYINEHFPAEVNDQRRELIQVMKEERRKGKTCRLVYNKLYIDNVL</sequence>
<dbReference type="EMBL" id="VSWD01000005">
    <property type="protein sequence ID" value="KAK3103583.1"/>
    <property type="molecule type" value="Genomic_DNA"/>
</dbReference>